<dbReference type="PROSITE" id="PS50109">
    <property type="entry name" value="HIS_KIN"/>
    <property type="match status" value="1"/>
</dbReference>
<evidence type="ECO:0000259" key="13">
    <source>
        <dbReference type="PROSITE" id="PS50110"/>
    </source>
</evidence>
<keyword evidence="7" id="KW-0418">Kinase</keyword>
<dbReference type="Proteomes" id="UP000824101">
    <property type="component" value="Unassembled WGS sequence"/>
</dbReference>
<comment type="catalytic activity">
    <reaction evidence="1">
        <text>ATP + protein L-histidine = ADP + protein N-phospho-L-histidine.</text>
        <dbReference type="EC" id="2.7.13.3"/>
    </reaction>
</comment>
<dbReference type="InterPro" id="IPR004358">
    <property type="entry name" value="Sig_transdc_His_kin-like_C"/>
</dbReference>
<protein>
    <recommendedName>
        <fullName evidence="4">Stage 0 sporulation protein A homolog</fullName>
        <ecNumber evidence="3">2.7.13.3</ecNumber>
    </recommendedName>
</protein>
<evidence type="ECO:0000256" key="9">
    <source>
        <dbReference type="ARBA" id="ARBA00024867"/>
    </source>
</evidence>
<feature type="modified residue" description="4-aspartylphosphate" evidence="10">
    <location>
        <position position="767"/>
    </location>
</feature>
<dbReference type="AlphaFoldDB" id="A0A9D2GIG1"/>
<organism evidence="14 15">
    <name type="scientific">Candidatus Lachnoclostridium stercorigallinarum</name>
    <dbReference type="NCBI Taxonomy" id="2838634"/>
    <lineage>
        <taxon>Bacteria</taxon>
        <taxon>Bacillati</taxon>
        <taxon>Bacillota</taxon>
        <taxon>Clostridia</taxon>
        <taxon>Lachnospirales</taxon>
        <taxon>Lachnospiraceae</taxon>
    </lineage>
</organism>
<proteinExistence type="predicted"/>
<gene>
    <name evidence="14" type="ORF">IAA17_08215</name>
</gene>
<keyword evidence="5 10" id="KW-0597">Phosphoprotein</keyword>
<dbReference type="PRINTS" id="PR00344">
    <property type="entry name" value="BCTRLSENSOR"/>
</dbReference>
<feature type="domain" description="Histidine kinase" evidence="12">
    <location>
        <begin position="472"/>
        <end position="695"/>
    </location>
</feature>
<keyword evidence="8" id="KW-0902">Two-component regulatory system</keyword>
<dbReference type="SUPFAM" id="SSF55874">
    <property type="entry name" value="ATPase domain of HSP90 chaperone/DNA topoisomerase II/histidine kinase"/>
    <property type="match status" value="1"/>
</dbReference>
<keyword evidence="11" id="KW-0472">Membrane</keyword>
<dbReference type="SMART" id="SM00388">
    <property type="entry name" value="HisKA"/>
    <property type="match status" value="1"/>
</dbReference>
<keyword evidence="6" id="KW-0808">Transferase</keyword>
<keyword evidence="11" id="KW-0812">Transmembrane</keyword>
<evidence type="ECO:0000256" key="5">
    <source>
        <dbReference type="ARBA" id="ARBA00022553"/>
    </source>
</evidence>
<evidence type="ECO:0000256" key="8">
    <source>
        <dbReference type="ARBA" id="ARBA00023012"/>
    </source>
</evidence>
<dbReference type="PANTHER" id="PTHR43047:SF72">
    <property type="entry name" value="OSMOSENSING HISTIDINE PROTEIN KINASE SLN1"/>
    <property type="match status" value="1"/>
</dbReference>
<evidence type="ECO:0000256" key="2">
    <source>
        <dbReference type="ARBA" id="ARBA00004370"/>
    </source>
</evidence>
<dbReference type="SUPFAM" id="SSF47384">
    <property type="entry name" value="Homodimeric domain of signal transducing histidine kinase"/>
    <property type="match status" value="1"/>
</dbReference>
<evidence type="ECO:0000256" key="4">
    <source>
        <dbReference type="ARBA" id="ARBA00018672"/>
    </source>
</evidence>
<evidence type="ECO:0000256" key="11">
    <source>
        <dbReference type="SAM" id="Phobius"/>
    </source>
</evidence>
<dbReference type="CDD" id="cd18773">
    <property type="entry name" value="PDC1_HK_sensor"/>
    <property type="match status" value="1"/>
</dbReference>
<dbReference type="SMART" id="SM00387">
    <property type="entry name" value="HATPase_c"/>
    <property type="match status" value="1"/>
</dbReference>
<evidence type="ECO:0000256" key="10">
    <source>
        <dbReference type="PROSITE-ProRule" id="PRU00169"/>
    </source>
</evidence>
<dbReference type="Pfam" id="PF02518">
    <property type="entry name" value="HATPase_c"/>
    <property type="match status" value="1"/>
</dbReference>
<feature type="transmembrane region" description="Helical" evidence="11">
    <location>
        <begin position="287"/>
        <end position="307"/>
    </location>
</feature>
<dbReference type="SMART" id="SM00448">
    <property type="entry name" value="REC"/>
    <property type="match status" value="1"/>
</dbReference>
<reference evidence="14" key="1">
    <citation type="journal article" date="2021" name="PeerJ">
        <title>Extensive microbial diversity within the chicken gut microbiome revealed by metagenomics and culture.</title>
        <authorList>
            <person name="Gilroy R."/>
            <person name="Ravi A."/>
            <person name="Getino M."/>
            <person name="Pursley I."/>
            <person name="Horton D.L."/>
            <person name="Alikhan N.F."/>
            <person name="Baker D."/>
            <person name="Gharbi K."/>
            <person name="Hall N."/>
            <person name="Watson M."/>
            <person name="Adriaenssens E.M."/>
            <person name="Foster-Nyarko E."/>
            <person name="Jarju S."/>
            <person name="Secka A."/>
            <person name="Antonio M."/>
            <person name="Oren A."/>
            <person name="Chaudhuri R.R."/>
            <person name="La Ragione R."/>
            <person name="Hildebrand F."/>
            <person name="Pallen M.J."/>
        </authorList>
    </citation>
    <scope>NUCLEOTIDE SEQUENCE</scope>
    <source>
        <strain evidence="14">ChiBcec1-1093</strain>
    </source>
</reference>
<comment type="caution">
    <text evidence="14">The sequence shown here is derived from an EMBL/GenBank/DDBJ whole genome shotgun (WGS) entry which is preliminary data.</text>
</comment>
<dbReference type="InterPro" id="IPR001789">
    <property type="entry name" value="Sig_transdc_resp-reg_receiver"/>
</dbReference>
<evidence type="ECO:0000256" key="7">
    <source>
        <dbReference type="ARBA" id="ARBA00022777"/>
    </source>
</evidence>
<dbReference type="Pfam" id="PF00072">
    <property type="entry name" value="Response_reg"/>
    <property type="match status" value="1"/>
</dbReference>
<evidence type="ECO:0000256" key="3">
    <source>
        <dbReference type="ARBA" id="ARBA00012438"/>
    </source>
</evidence>
<dbReference type="EC" id="2.7.13.3" evidence="3"/>
<feature type="domain" description="Response regulatory" evidence="13">
    <location>
        <begin position="715"/>
        <end position="836"/>
    </location>
</feature>
<dbReference type="EMBL" id="DXBC01000128">
    <property type="protein sequence ID" value="HIZ79755.1"/>
    <property type="molecule type" value="Genomic_DNA"/>
</dbReference>
<dbReference type="CDD" id="cd00082">
    <property type="entry name" value="HisKA"/>
    <property type="match status" value="1"/>
</dbReference>
<evidence type="ECO:0000313" key="15">
    <source>
        <dbReference type="Proteomes" id="UP000824101"/>
    </source>
</evidence>
<dbReference type="Pfam" id="PF00512">
    <property type="entry name" value="HisKA"/>
    <property type="match status" value="1"/>
</dbReference>
<dbReference type="InterPro" id="IPR011006">
    <property type="entry name" value="CheY-like_superfamily"/>
</dbReference>
<dbReference type="Gene3D" id="1.10.287.130">
    <property type="match status" value="1"/>
</dbReference>
<accession>A0A9D2GIG1</accession>
<dbReference type="SUPFAM" id="SSF52172">
    <property type="entry name" value="CheY-like"/>
    <property type="match status" value="1"/>
</dbReference>
<name>A0A9D2GIG1_9FIRM</name>
<dbReference type="CDD" id="cd17546">
    <property type="entry name" value="REC_hyHK_CKI1_RcsC-like"/>
    <property type="match status" value="1"/>
</dbReference>
<dbReference type="InterPro" id="IPR036097">
    <property type="entry name" value="HisK_dim/P_sf"/>
</dbReference>
<feature type="transmembrane region" description="Helical" evidence="11">
    <location>
        <begin position="12"/>
        <end position="34"/>
    </location>
</feature>
<dbReference type="InterPro" id="IPR005467">
    <property type="entry name" value="His_kinase_dom"/>
</dbReference>
<dbReference type="PROSITE" id="PS50110">
    <property type="entry name" value="RESPONSE_REGULATORY"/>
    <property type="match status" value="1"/>
</dbReference>
<evidence type="ECO:0000256" key="6">
    <source>
        <dbReference type="ARBA" id="ARBA00022679"/>
    </source>
</evidence>
<dbReference type="InterPro" id="IPR003594">
    <property type="entry name" value="HATPase_dom"/>
</dbReference>
<comment type="subcellular location">
    <subcellularLocation>
        <location evidence="2">Membrane</location>
    </subcellularLocation>
</comment>
<dbReference type="Gene3D" id="3.40.50.2300">
    <property type="match status" value="1"/>
</dbReference>
<dbReference type="Gene3D" id="3.30.450.20">
    <property type="entry name" value="PAS domain"/>
    <property type="match status" value="2"/>
</dbReference>
<dbReference type="GO" id="GO:0000155">
    <property type="term" value="F:phosphorelay sensor kinase activity"/>
    <property type="evidence" value="ECO:0007669"/>
    <property type="project" value="InterPro"/>
</dbReference>
<dbReference type="FunFam" id="3.30.565.10:FF:000006">
    <property type="entry name" value="Sensor histidine kinase WalK"/>
    <property type="match status" value="1"/>
</dbReference>
<dbReference type="InterPro" id="IPR036890">
    <property type="entry name" value="HATPase_C_sf"/>
</dbReference>
<evidence type="ECO:0000259" key="12">
    <source>
        <dbReference type="PROSITE" id="PS50109"/>
    </source>
</evidence>
<comment type="function">
    <text evidence="9">May play the central regulatory role in sporulation. It may be an element of the effector pathway responsible for the activation of sporulation genes in response to nutritional stress. Spo0A may act in concert with spo0H (a sigma factor) to control the expression of some genes that are critical to the sporulation process.</text>
</comment>
<dbReference type="InterPro" id="IPR003661">
    <property type="entry name" value="HisK_dim/P_dom"/>
</dbReference>
<evidence type="ECO:0000256" key="1">
    <source>
        <dbReference type="ARBA" id="ARBA00000085"/>
    </source>
</evidence>
<sequence length="850" mass="95774">MRSKRRKKGKPDLSTGLNLAVVTAFTALILWGIFLVRDKMLQNTQELGTSLAESYALEEQSRIQVYGMLIRLGTKHMDTLTENGSSGEEIQKWLSDYDRDLEDILGASVVDPYAVVNGEILAAAPWEGDREYEYENTEWYRKAMEEGNEVIFTDAYVDAITGRELVTVARKAEHSDSVLAFDIFLDNFYIHKNLAELPEHSSFFLYDSSGQLIYSITELDTSREEAKVYTRQLLEGIQDGTLEPFNSSIRDLDGRQRGVYYYKMDNGWTSVITIPLNTILQGETDEIFLFLLGICLLLLAVVLFTVFREFLGKERLRRISDTVNILGNSYYGIYRVNYVQGTYETVKSSEDVADRLGREGDYGVLMEVMRELVDEQTNEDFQKSFSLENIRRLVEEGIYDFGGDYKRLFGDQYRWVNARMICSSSLGLDEVIICFREVDAEKQLQLKQQMLLESALESARKSARDKSMFFSHVSHDMRTPLNAVIGLADLALEHRDDSRKMTDYLEKIRQAGRQLLTLINDILDISKIDQGGAGTLDSKPADLQKCVEDCASMFGDEAEKTGKVFRTEFSVRDRMVYCDTFRISQILNNLLSNAFKYSGPGAEIVLKVKQLEYGAAKGKYEITVADTGFGMSGEFLERIFQPFTRETRFSPVQTVGTGLGMPIVKSLVQQMDGDISVKSELGKGSTFTVTLPFAPAEPEEEVPEPEEAFSLEGRRILVAEDNGINMEITVEFLTMMGAEVVQAADGREAVKRFAESEPGSIDAVLMDMQMPEMDGCEASRKIRSLDRPDSRTVPIVAVTANAFAEDVAQTKAAGMDGHLAKPIDFKALCRLLESIAVQRQQEKGRQDREN</sequence>
<dbReference type="GO" id="GO:0009927">
    <property type="term" value="F:histidine phosphotransfer kinase activity"/>
    <property type="evidence" value="ECO:0007669"/>
    <property type="project" value="TreeGrafter"/>
</dbReference>
<evidence type="ECO:0000313" key="14">
    <source>
        <dbReference type="EMBL" id="HIZ79755.1"/>
    </source>
</evidence>
<dbReference type="Gene3D" id="3.30.565.10">
    <property type="entry name" value="Histidine kinase-like ATPase, C-terminal domain"/>
    <property type="match status" value="1"/>
</dbReference>
<dbReference type="PANTHER" id="PTHR43047">
    <property type="entry name" value="TWO-COMPONENT HISTIDINE PROTEIN KINASE"/>
    <property type="match status" value="1"/>
</dbReference>
<dbReference type="GO" id="GO:0005886">
    <property type="term" value="C:plasma membrane"/>
    <property type="evidence" value="ECO:0007669"/>
    <property type="project" value="TreeGrafter"/>
</dbReference>
<reference evidence="14" key="2">
    <citation type="submission" date="2021-04" db="EMBL/GenBank/DDBJ databases">
        <authorList>
            <person name="Gilroy R."/>
        </authorList>
    </citation>
    <scope>NUCLEOTIDE SEQUENCE</scope>
    <source>
        <strain evidence="14">ChiBcec1-1093</strain>
    </source>
</reference>
<keyword evidence="11" id="KW-1133">Transmembrane helix</keyword>